<dbReference type="Gene3D" id="3.30.1370.110">
    <property type="match status" value="1"/>
</dbReference>
<feature type="compositionally biased region" description="Basic and acidic residues" evidence="1">
    <location>
        <begin position="14"/>
        <end position="23"/>
    </location>
</feature>
<dbReference type="PANTHER" id="PTHR35562">
    <property type="entry name" value="DNA ENDONUCLEASE SMRA-RELATED"/>
    <property type="match status" value="1"/>
</dbReference>
<accession>A0A1M4N3E5</accession>
<protein>
    <recommendedName>
        <fullName evidence="2">Smr domain-containing protein</fullName>
    </recommendedName>
</protein>
<evidence type="ECO:0000313" key="3">
    <source>
        <dbReference type="EMBL" id="SCM69402.1"/>
    </source>
</evidence>
<dbReference type="PANTHER" id="PTHR35562:SF2">
    <property type="entry name" value="DNA ENDONUCLEASE SMRA-RELATED"/>
    <property type="match status" value="1"/>
</dbReference>
<evidence type="ECO:0000313" key="4">
    <source>
        <dbReference type="Proteomes" id="UP000184085"/>
    </source>
</evidence>
<name>A0A1M4N3E5_9RHOB</name>
<gene>
    <name evidence="3" type="ORF">KARMA_3640</name>
</gene>
<dbReference type="PROSITE" id="PS50828">
    <property type="entry name" value="SMR"/>
    <property type="match status" value="1"/>
</dbReference>
<dbReference type="AlphaFoldDB" id="A0A1M4N3E5"/>
<dbReference type="InterPro" id="IPR036063">
    <property type="entry name" value="Smr_dom_sf"/>
</dbReference>
<dbReference type="Proteomes" id="UP000184085">
    <property type="component" value="Unassembled WGS sequence"/>
</dbReference>
<feature type="domain" description="Smr" evidence="2">
    <location>
        <begin position="115"/>
        <end position="205"/>
    </location>
</feature>
<feature type="region of interest" description="Disordered" evidence="1">
    <location>
        <begin position="1"/>
        <end position="59"/>
    </location>
</feature>
<dbReference type="EMBL" id="FMJB01000064">
    <property type="protein sequence ID" value="SCM69402.1"/>
    <property type="molecule type" value="Genomic_DNA"/>
</dbReference>
<sequence length="208" mass="23612">MSRRRKLSDEERELWDQVRRTADPLHPTRKAEPEDQAEWLPHPVRKAPKKPLEDVPTPPPLEHFTIGMKAKKGKHKLGQHLSPAIEDEVAGAPLNMHKKTHTQMKRGKLMPDARIDLHGMTLAQAHPALVGFVMRNHAAGHRLVLVITGKGKVKETDSPIPERIGALRHQVPMWLQMSPLSHLVLQVRQAHLRHGGGGAYYVYLRRTR</sequence>
<organism evidence="3 4">
    <name type="scientific">Donghicola eburneus</name>
    <dbReference type="NCBI Taxonomy" id="393278"/>
    <lineage>
        <taxon>Bacteria</taxon>
        <taxon>Pseudomonadati</taxon>
        <taxon>Pseudomonadota</taxon>
        <taxon>Alphaproteobacteria</taxon>
        <taxon>Rhodobacterales</taxon>
        <taxon>Roseobacteraceae</taxon>
        <taxon>Donghicola</taxon>
    </lineage>
</organism>
<dbReference type="Pfam" id="PF01713">
    <property type="entry name" value="Smr"/>
    <property type="match status" value="1"/>
</dbReference>
<keyword evidence="4" id="KW-1185">Reference proteome</keyword>
<evidence type="ECO:0000256" key="1">
    <source>
        <dbReference type="SAM" id="MobiDB-lite"/>
    </source>
</evidence>
<dbReference type="InterPro" id="IPR002625">
    <property type="entry name" value="Smr_dom"/>
</dbReference>
<evidence type="ECO:0000259" key="2">
    <source>
        <dbReference type="PROSITE" id="PS50828"/>
    </source>
</evidence>
<dbReference type="SUPFAM" id="SSF160443">
    <property type="entry name" value="SMR domain-like"/>
    <property type="match status" value="1"/>
</dbReference>
<dbReference type="SMART" id="SM00463">
    <property type="entry name" value="SMR"/>
    <property type="match status" value="1"/>
</dbReference>
<reference evidence="4" key="1">
    <citation type="submission" date="2016-09" db="EMBL/GenBank/DDBJ databases">
        <authorList>
            <person name="Wibberg D."/>
        </authorList>
    </citation>
    <scope>NUCLEOTIDE SEQUENCE [LARGE SCALE GENOMIC DNA]</scope>
</reference>
<dbReference type="RefSeq" id="WP_072708948.1">
    <property type="nucleotide sequence ID" value="NZ_FMJB01000064.1"/>
</dbReference>
<proteinExistence type="predicted"/>